<dbReference type="Gene3D" id="2.60.40.1930">
    <property type="match status" value="1"/>
</dbReference>
<evidence type="ECO:0000259" key="2">
    <source>
        <dbReference type="Pfam" id="PF07715"/>
    </source>
</evidence>
<keyword evidence="4" id="KW-1185">Reference proteome</keyword>
<keyword evidence="3" id="KW-0675">Receptor</keyword>
<accession>A0A1H5ZWG4</accession>
<gene>
    <name evidence="3" type="ORF">SAMN05421877_107212</name>
</gene>
<keyword evidence="1" id="KW-0732">Signal</keyword>
<reference evidence="4" key="1">
    <citation type="submission" date="2016-10" db="EMBL/GenBank/DDBJ databases">
        <authorList>
            <person name="Varghese N."/>
            <person name="Submissions S."/>
        </authorList>
    </citation>
    <scope>NUCLEOTIDE SEQUENCE [LARGE SCALE GENOMIC DNA]</scope>
    <source>
        <strain evidence="4">DSM 22361</strain>
    </source>
</reference>
<dbReference type="Gene3D" id="2.170.130.10">
    <property type="entry name" value="TonB-dependent receptor, plug domain"/>
    <property type="match status" value="1"/>
</dbReference>
<sequence>MKHFIALIILLCSSLSPIFLSAQTHVFQQQMDSYAANNPQEKIHMQTDREIYGAGETIFYKLYSTLGLRNSLSQLSNIAYVELIDPSGAIVSKKINTVFSGVGMGDIELVDTLVEGSYRMRAYTNWMRNAPTSYFFEKIINIGNLRSDNVASSSSLITEEGKEYYRLHLVNPQGGDWPKTTVHYEVLDGDNVIDRGREGIASDGTLKIRVTDKNRGKTIALRFTNINKSIVKKQIVTAGFHAQNSLQYFPEGGVLLADEVNRIAFKALNPNGLGIPATVQVLTSKKEVATTVTLNNLGMGSVNTPIAKGETYTVQVQFSDGTTQEQPLSGIVEEGYSLALNTGDSKKLFVQANMSESKVNREDLYVCLQHLGNILYMAKQKAGQRNVLFTIPKENIPTGVLTVTLLNQQFIPLAERAVFQYEQSSNLPFTIQQNKPSYGQRELVSNTIQVGHETDTARVAALSAAVVNMNNYQDEAEVNGNILSSLFLHGDIQGYIEKPGSYFLPDGRIREKEMDELMLTQAWRKINVDKLDSLIGVQPAFAPEKGLSIAGSVRRVGRKAPVPKAPLQLISTNDFFDFIDTVTNEQGEFLFQDLIYPDSVKFLLSARNQKGKNNVDIHYAPRLGPPVDMNLSANGIRKDINSTYQQFLEANKSFHRELEQKGLMDQAILIEEIVIRRERPKASENSSNLNGPGRANQTITADELGNCVTLAACLTGRLTGVDFRNGKPFSMRSNSEMQVILDGMYVEADMLDQITPFDVQSIEVLRSPEYTAIYGSFGGNGVIIITSKTGRDAISSPAYNPTGILAITPPGISITKEFYKPSYATGSTQQFQNDQRTTIHWEPNIITDKQGKAQFDFYTSDQPGTYRIIVEGIDTHGRIVHAIKTIEVQ</sequence>
<dbReference type="Proteomes" id="UP000236731">
    <property type="component" value="Unassembled WGS sequence"/>
</dbReference>
<dbReference type="InterPro" id="IPR037066">
    <property type="entry name" value="Plug_dom_sf"/>
</dbReference>
<dbReference type="Pfam" id="PF07715">
    <property type="entry name" value="Plug"/>
    <property type="match status" value="1"/>
</dbReference>
<protein>
    <submittedName>
        <fullName evidence="3">TonB-dependent outer membrane receptor, SusC/RagA subfamily, signature region</fullName>
    </submittedName>
</protein>
<evidence type="ECO:0000256" key="1">
    <source>
        <dbReference type="SAM" id="SignalP"/>
    </source>
</evidence>
<dbReference type="AlphaFoldDB" id="A0A1H5ZWG4"/>
<feature type="signal peptide" evidence="1">
    <location>
        <begin position="1"/>
        <end position="22"/>
    </location>
</feature>
<proteinExistence type="predicted"/>
<organism evidence="3 4">
    <name type="scientific">Sphingobacterium lactis</name>
    <dbReference type="NCBI Taxonomy" id="797291"/>
    <lineage>
        <taxon>Bacteria</taxon>
        <taxon>Pseudomonadati</taxon>
        <taxon>Bacteroidota</taxon>
        <taxon>Sphingobacteriia</taxon>
        <taxon>Sphingobacteriales</taxon>
        <taxon>Sphingobacteriaceae</taxon>
        <taxon>Sphingobacterium</taxon>
    </lineage>
</organism>
<evidence type="ECO:0000313" key="3">
    <source>
        <dbReference type="EMBL" id="SEG40492.1"/>
    </source>
</evidence>
<dbReference type="SUPFAM" id="SSF56935">
    <property type="entry name" value="Porins"/>
    <property type="match status" value="1"/>
</dbReference>
<evidence type="ECO:0000313" key="4">
    <source>
        <dbReference type="Proteomes" id="UP000236731"/>
    </source>
</evidence>
<feature type="domain" description="TonB-dependent receptor plug" evidence="2">
    <location>
        <begin position="698"/>
        <end position="782"/>
    </location>
</feature>
<name>A0A1H5ZWG4_9SPHI</name>
<dbReference type="InterPro" id="IPR012910">
    <property type="entry name" value="Plug_dom"/>
</dbReference>
<feature type="chain" id="PRO_5009292040" evidence="1">
    <location>
        <begin position="23"/>
        <end position="889"/>
    </location>
</feature>
<dbReference type="EMBL" id="FNUT01000007">
    <property type="protein sequence ID" value="SEG40492.1"/>
    <property type="molecule type" value="Genomic_DNA"/>
</dbReference>